<evidence type="ECO:0000259" key="9">
    <source>
        <dbReference type="SMART" id="SM00563"/>
    </source>
</evidence>
<comment type="domain">
    <text evidence="7">The HXXXXD motif is essential for acyltransferase activity and may constitute the binding site for the phosphate moiety of the glycerol-3-phosphate.</text>
</comment>
<keyword evidence="4 7" id="KW-0808">Transferase</keyword>
<dbReference type="Pfam" id="PF01553">
    <property type="entry name" value="Acyltransferase"/>
    <property type="match status" value="1"/>
</dbReference>
<dbReference type="GO" id="GO:0003841">
    <property type="term" value="F:1-acylglycerol-3-phosphate O-acyltransferase activity"/>
    <property type="evidence" value="ECO:0007669"/>
    <property type="project" value="UniProtKB-UniRule"/>
</dbReference>
<comment type="pathway">
    <text evidence="1">Lipid metabolism.</text>
</comment>
<evidence type="ECO:0000256" key="8">
    <source>
        <dbReference type="SAM" id="Phobius"/>
    </source>
</evidence>
<dbReference type="SUPFAM" id="SSF69593">
    <property type="entry name" value="Glycerol-3-phosphate (1)-acyltransferase"/>
    <property type="match status" value="1"/>
</dbReference>
<evidence type="ECO:0000256" key="1">
    <source>
        <dbReference type="ARBA" id="ARBA00005189"/>
    </source>
</evidence>
<dbReference type="Proteomes" id="UP000180098">
    <property type="component" value="Unassembled WGS sequence"/>
</dbReference>
<evidence type="ECO:0000313" key="11">
    <source>
        <dbReference type="Proteomes" id="UP000180098"/>
    </source>
</evidence>
<keyword evidence="8" id="KW-0812">Transmembrane</keyword>
<keyword evidence="8" id="KW-0472">Membrane</keyword>
<keyword evidence="11" id="KW-1185">Reference proteome</keyword>
<feature type="transmembrane region" description="Helical" evidence="8">
    <location>
        <begin position="6"/>
        <end position="25"/>
    </location>
</feature>
<evidence type="ECO:0000256" key="6">
    <source>
        <dbReference type="ARBA" id="ARBA00023315"/>
    </source>
</evidence>
<dbReference type="InterPro" id="IPR004552">
    <property type="entry name" value="AGP_acyltrans"/>
</dbReference>
<evidence type="ECO:0000313" key="10">
    <source>
        <dbReference type="EMBL" id="OIJ14123.1"/>
    </source>
</evidence>
<reference evidence="10 11" key="1">
    <citation type="submission" date="2016-10" db="EMBL/GenBank/DDBJ databases">
        <title>Draft genome sequences of four alkaliphilic bacteria belonging to the Anaerobacillus genus.</title>
        <authorList>
            <person name="Bassil N.M."/>
            <person name="Lloyd J.R."/>
        </authorList>
    </citation>
    <scope>NUCLEOTIDE SEQUENCE [LARGE SCALE GENOMIC DNA]</scope>
    <source>
        <strain evidence="10 11">DSM 15340</strain>
    </source>
</reference>
<feature type="domain" description="Phospholipid/glycerol acyltransferase" evidence="9">
    <location>
        <begin position="74"/>
        <end position="188"/>
    </location>
</feature>
<sequence length="239" mass="27499">MFRTIIWFTYFWIYLIFTYPALLKVKKMHKAGHKEEMEQLIFKTARNWAQKLVKLTGSTVEVKGKENLPEQGPFVIVSNHQGNFDIPILLGYLERPIGFISKVEVKKLPIIRDWMVYMNCVFLDRKDRRQAIKAINEGAKNIKNGTSIVIFPEGTRSKGMDMNLFKAGSFKLAQKAEVPIVPVAIKGSFKIMEQNGNRIKPAKVTVTVLPNIQPEDYIDKDLKVFAEEVHEMIQQKVSQ</sequence>
<dbReference type="OrthoDB" id="9803035at2"/>
<dbReference type="EMBL" id="MLQQ01000010">
    <property type="protein sequence ID" value="OIJ14123.1"/>
    <property type="molecule type" value="Genomic_DNA"/>
</dbReference>
<dbReference type="GO" id="GO:0016020">
    <property type="term" value="C:membrane"/>
    <property type="evidence" value="ECO:0007669"/>
    <property type="project" value="InterPro"/>
</dbReference>
<evidence type="ECO:0000256" key="5">
    <source>
        <dbReference type="ARBA" id="ARBA00023098"/>
    </source>
</evidence>
<keyword evidence="7" id="KW-1208">Phospholipid metabolism</keyword>
<dbReference type="EC" id="2.3.1.51" evidence="7"/>
<organism evidence="10 11">
    <name type="scientific">Anaerobacillus arseniciselenatis</name>
    <dbReference type="NCBI Taxonomy" id="85682"/>
    <lineage>
        <taxon>Bacteria</taxon>
        <taxon>Bacillati</taxon>
        <taxon>Bacillota</taxon>
        <taxon>Bacilli</taxon>
        <taxon>Bacillales</taxon>
        <taxon>Bacillaceae</taxon>
        <taxon>Anaerobacillus</taxon>
    </lineage>
</organism>
<dbReference type="InterPro" id="IPR002123">
    <property type="entry name" value="Plipid/glycerol_acylTrfase"/>
</dbReference>
<comment type="similarity">
    <text evidence="2 7">Belongs to the 1-acyl-sn-glycerol-3-phosphate acyltransferase family.</text>
</comment>
<dbReference type="AlphaFoldDB" id="A0A1S2LPS2"/>
<protein>
    <recommendedName>
        <fullName evidence="7">1-acyl-sn-glycerol-3-phosphate acyltransferase</fullName>
        <ecNumber evidence="7">2.3.1.51</ecNumber>
    </recommendedName>
</protein>
<evidence type="ECO:0000256" key="3">
    <source>
        <dbReference type="ARBA" id="ARBA00022516"/>
    </source>
</evidence>
<dbReference type="GO" id="GO:0006654">
    <property type="term" value="P:phosphatidic acid biosynthetic process"/>
    <property type="evidence" value="ECO:0007669"/>
    <property type="project" value="TreeGrafter"/>
</dbReference>
<comment type="caution">
    <text evidence="10">The sequence shown here is derived from an EMBL/GenBank/DDBJ whole genome shotgun (WGS) entry which is preliminary data.</text>
</comment>
<evidence type="ECO:0000256" key="4">
    <source>
        <dbReference type="ARBA" id="ARBA00022679"/>
    </source>
</evidence>
<evidence type="ECO:0000256" key="2">
    <source>
        <dbReference type="ARBA" id="ARBA00008655"/>
    </source>
</evidence>
<evidence type="ECO:0000256" key="7">
    <source>
        <dbReference type="RuleBase" id="RU361267"/>
    </source>
</evidence>
<keyword evidence="3 7" id="KW-0444">Lipid biosynthesis</keyword>
<comment type="catalytic activity">
    <reaction evidence="7">
        <text>a 1-acyl-sn-glycero-3-phosphate + an acyl-CoA = a 1,2-diacyl-sn-glycero-3-phosphate + CoA</text>
        <dbReference type="Rhea" id="RHEA:19709"/>
        <dbReference type="ChEBI" id="CHEBI:57287"/>
        <dbReference type="ChEBI" id="CHEBI:57970"/>
        <dbReference type="ChEBI" id="CHEBI:58342"/>
        <dbReference type="ChEBI" id="CHEBI:58608"/>
        <dbReference type="EC" id="2.3.1.51"/>
    </reaction>
</comment>
<dbReference type="PANTHER" id="PTHR10434">
    <property type="entry name" value="1-ACYL-SN-GLYCEROL-3-PHOSPHATE ACYLTRANSFERASE"/>
    <property type="match status" value="1"/>
</dbReference>
<dbReference type="SMART" id="SM00563">
    <property type="entry name" value="PlsC"/>
    <property type="match status" value="1"/>
</dbReference>
<dbReference type="CDD" id="cd07989">
    <property type="entry name" value="LPLAT_AGPAT-like"/>
    <property type="match status" value="1"/>
</dbReference>
<name>A0A1S2LPS2_9BACI</name>
<accession>A0A1S2LPS2</accession>
<keyword evidence="8" id="KW-1133">Transmembrane helix</keyword>
<dbReference type="RefSeq" id="WP_071312818.1">
    <property type="nucleotide sequence ID" value="NZ_MLQQ01000010.1"/>
</dbReference>
<dbReference type="PANTHER" id="PTHR10434:SF64">
    <property type="entry name" value="1-ACYL-SN-GLYCEROL-3-PHOSPHATE ACYLTRANSFERASE-RELATED"/>
    <property type="match status" value="1"/>
</dbReference>
<dbReference type="NCBIfam" id="TIGR00530">
    <property type="entry name" value="AGP_acyltrn"/>
    <property type="match status" value="1"/>
</dbReference>
<gene>
    <name evidence="10" type="ORF">BKP35_07950</name>
</gene>
<keyword evidence="5 7" id="KW-0443">Lipid metabolism</keyword>
<keyword evidence="7" id="KW-0594">Phospholipid biosynthesis</keyword>
<keyword evidence="6 7" id="KW-0012">Acyltransferase</keyword>
<proteinExistence type="inferred from homology"/>